<evidence type="ECO:0000313" key="2">
    <source>
        <dbReference type="EMBL" id="ARN75469.1"/>
    </source>
</evidence>
<evidence type="ECO:0000256" key="1">
    <source>
        <dbReference type="SAM" id="MobiDB-lite"/>
    </source>
</evidence>
<dbReference type="EMBL" id="CP019343">
    <property type="protein sequence ID" value="ARN75469.1"/>
    <property type="molecule type" value="Genomic_DNA"/>
</dbReference>
<feature type="region of interest" description="Disordered" evidence="1">
    <location>
        <begin position="49"/>
        <end position="76"/>
    </location>
</feature>
<dbReference type="KEGG" id="osg:BST96_15935"/>
<accession>A0A1X9NJ06</accession>
<dbReference type="RefSeq" id="WP_085759647.1">
    <property type="nucleotide sequence ID" value="NZ_CP019343.1"/>
</dbReference>
<keyword evidence="3" id="KW-1185">Reference proteome</keyword>
<dbReference type="AlphaFoldDB" id="A0A1X9NJ06"/>
<proteinExistence type="predicted"/>
<name>A0A1X9NJ06_9GAMM</name>
<evidence type="ECO:0000313" key="3">
    <source>
        <dbReference type="Proteomes" id="UP000193450"/>
    </source>
</evidence>
<reference evidence="2 3" key="1">
    <citation type="submission" date="2016-11" db="EMBL/GenBank/DDBJ databases">
        <title>Trade-off between light-utilization and light-protection in marine flavobacteria.</title>
        <authorList>
            <person name="Kumagai Y."/>
        </authorList>
    </citation>
    <scope>NUCLEOTIDE SEQUENCE [LARGE SCALE GENOMIC DNA]</scope>
    <source>
        <strain evidence="2 3">NBRC 107125</strain>
    </source>
</reference>
<dbReference type="OrthoDB" id="5736408at2"/>
<sequence>MSLFSDVVLENADALLSASKSIDFQKILSHDSAEVEKLKGALASLQIDRKRSDESLEQYASKPAGPSGSNESFDSLDDLPPLDDMAMVGSDESVDQAGFEAPFSNKEQIIEALAAEGLDGRAGMVYNSFSDSRTLPFSQAHHRRGVPQFDVVVAPDFAPVSGMHGVFITTSEIMSIILPSDNASADWQILKRKRFSSSEEMIDYLSLISAGFDLP</sequence>
<protein>
    <submittedName>
        <fullName evidence="2">Uncharacterized protein</fullName>
    </submittedName>
</protein>
<gene>
    <name evidence="2" type="ORF">BST96_15935</name>
</gene>
<organism evidence="2 3">
    <name type="scientific">Oceanicoccus sagamiensis</name>
    <dbReference type="NCBI Taxonomy" id="716816"/>
    <lineage>
        <taxon>Bacteria</taxon>
        <taxon>Pseudomonadati</taxon>
        <taxon>Pseudomonadota</taxon>
        <taxon>Gammaproteobacteria</taxon>
        <taxon>Cellvibrionales</taxon>
        <taxon>Spongiibacteraceae</taxon>
        <taxon>Oceanicoccus</taxon>
    </lineage>
</organism>
<dbReference type="Proteomes" id="UP000193450">
    <property type="component" value="Chromosome"/>
</dbReference>